<dbReference type="eggNOG" id="KOG0949">
    <property type="taxonomic scope" value="Eukaryota"/>
</dbReference>
<dbReference type="AlphaFoldDB" id="G1U271"/>
<dbReference type="GO" id="GO:0005737">
    <property type="term" value="C:cytoplasm"/>
    <property type="evidence" value="ECO:0007669"/>
    <property type="project" value="TreeGrafter"/>
</dbReference>
<evidence type="ECO:0000313" key="4">
    <source>
        <dbReference type="Ensembl" id="ENSOCUP00000023466.2"/>
    </source>
</evidence>
<keyword evidence="2" id="KW-0547">Nucleotide-binding</keyword>
<organism evidence="4 5">
    <name type="scientific">Oryctolagus cuniculus</name>
    <name type="common">Rabbit</name>
    <dbReference type="NCBI Taxonomy" id="9986"/>
    <lineage>
        <taxon>Eukaryota</taxon>
        <taxon>Metazoa</taxon>
        <taxon>Chordata</taxon>
        <taxon>Craniata</taxon>
        <taxon>Vertebrata</taxon>
        <taxon>Euteleostomi</taxon>
        <taxon>Mammalia</taxon>
        <taxon>Eutheria</taxon>
        <taxon>Euarchontoglires</taxon>
        <taxon>Glires</taxon>
        <taxon>Lagomorpha</taxon>
        <taxon>Leporidae</taxon>
        <taxon>Oryctolagus</taxon>
    </lineage>
</organism>
<evidence type="ECO:0000256" key="1">
    <source>
        <dbReference type="ARBA" id="ARBA00022801"/>
    </source>
</evidence>
<evidence type="ECO:0000259" key="3">
    <source>
        <dbReference type="Pfam" id="PF26076"/>
    </source>
</evidence>
<protein>
    <recommendedName>
        <fullName evidence="3">DDX60-like winged helix domain-containing protein</fullName>
    </recommendedName>
</protein>
<keyword evidence="1" id="KW-0378">Hydrolase</keyword>
<name>G1U271_RABIT</name>
<keyword evidence="5" id="KW-1185">Reference proteome</keyword>
<dbReference type="InterPro" id="IPR052431">
    <property type="entry name" value="SKI2_subfamily_helicases"/>
</dbReference>
<dbReference type="PANTHER" id="PTHR44533">
    <property type="entry name" value="DEAD/H RNA HELICASE, PUTATIVE-RELATED"/>
    <property type="match status" value="1"/>
</dbReference>
<reference evidence="4" key="3">
    <citation type="submission" date="2025-09" db="UniProtKB">
        <authorList>
            <consortium name="Ensembl"/>
        </authorList>
    </citation>
    <scope>IDENTIFICATION</scope>
    <source>
        <strain evidence="4">Thorbecke</strain>
    </source>
</reference>
<proteinExistence type="predicted"/>
<reference evidence="4" key="2">
    <citation type="submission" date="2025-08" db="UniProtKB">
        <authorList>
            <consortium name="Ensembl"/>
        </authorList>
    </citation>
    <scope>IDENTIFICATION</scope>
    <source>
        <strain evidence="4">Thorbecke</strain>
    </source>
</reference>
<dbReference type="InParanoid" id="G1U271"/>
<dbReference type="Bgee" id="ENSOCUG00000027955">
    <property type="expression patterns" value="Expressed in testis and 2 other cell types or tissues"/>
</dbReference>
<dbReference type="GO" id="GO:0004386">
    <property type="term" value="F:helicase activity"/>
    <property type="evidence" value="ECO:0007669"/>
    <property type="project" value="UniProtKB-KW"/>
</dbReference>
<dbReference type="PANTHER" id="PTHR44533:SF5">
    <property type="entry name" value="DEXD_H-BOX HELICASE 60"/>
    <property type="match status" value="1"/>
</dbReference>
<keyword evidence="2" id="KW-0067">ATP-binding</keyword>
<dbReference type="Pfam" id="PF26076">
    <property type="entry name" value="WHD_DDX60"/>
    <property type="match status" value="1"/>
</dbReference>
<dbReference type="GO" id="GO:0016787">
    <property type="term" value="F:hydrolase activity"/>
    <property type="evidence" value="ECO:0007669"/>
    <property type="project" value="UniProtKB-KW"/>
</dbReference>
<evidence type="ECO:0000256" key="2">
    <source>
        <dbReference type="ARBA" id="ARBA00022806"/>
    </source>
</evidence>
<dbReference type="GeneTree" id="ENSGT00940000157188"/>
<accession>G1U271</accession>
<sequence>MSGHAGRHGEDLIGSVIFYDIPLPKIDWLLKSDVPKLKGQFPLNITLVLRLMLLVAKADDKEDAKAKALSLLQYSLISFKRPKVKCMLKFYFIYSLQFLVREGYVNQECVPIGYAGLVSHLHYHEPSNFALISMLVKGLFQKLCVPVIVDGKKTFSEDVMETLVVVLAHIFGKRYLPPCVGEVNSEILQRVLRHLPEDFVATVKAYNARIQKSLGSFLLTVSKLADGSQEYRLPLSEIDFSGKEREDSELVSHLMPGTESRSAVSPFACLSNITDQDLFGVHMTNDVKQILWSVGKNNTLTVYCCQDKYFLNAYALDFYKHGSLFSLASDNWYDCSYFNMLQIHLCVCVMEVKGADAVCFEQLQVFFPRDEVYMI</sequence>
<dbReference type="STRING" id="9986.ENSOCUP00000023466"/>
<keyword evidence="2" id="KW-0347">Helicase</keyword>
<dbReference type="HOGENOM" id="CLU_671851_0_0_1"/>
<feature type="domain" description="DDX60-like winged helix" evidence="3">
    <location>
        <begin position="37"/>
        <end position="119"/>
    </location>
</feature>
<dbReference type="InterPro" id="IPR059032">
    <property type="entry name" value="WHD_DDX60"/>
</dbReference>
<evidence type="ECO:0000313" key="5">
    <source>
        <dbReference type="Proteomes" id="UP000001811"/>
    </source>
</evidence>
<reference evidence="4 5" key="1">
    <citation type="journal article" date="2011" name="Nature">
        <title>A high-resolution map of human evolutionary constraint using 29 mammals.</title>
        <authorList>
            <person name="Lindblad-Toh K."/>
            <person name="Garber M."/>
            <person name="Zuk O."/>
            <person name="Lin M.F."/>
            <person name="Parker B.J."/>
            <person name="Washietl S."/>
            <person name="Kheradpour P."/>
            <person name="Ernst J."/>
            <person name="Jordan G."/>
            <person name="Mauceli E."/>
            <person name="Ward L.D."/>
            <person name="Lowe C.B."/>
            <person name="Holloway A.K."/>
            <person name="Clamp M."/>
            <person name="Gnerre S."/>
            <person name="Alfoldi J."/>
            <person name="Beal K."/>
            <person name="Chang J."/>
            <person name="Clawson H."/>
            <person name="Cuff J."/>
            <person name="Di Palma F."/>
            <person name="Fitzgerald S."/>
            <person name="Flicek P."/>
            <person name="Guttman M."/>
            <person name="Hubisz M.J."/>
            <person name="Jaffe D.B."/>
            <person name="Jungreis I."/>
            <person name="Kent W.J."/>
            <person name="Kostka D."/>
            <person name="Lara M."/>
            <person name="Martins A.L."/>
            <person name="Massingham T."/>
            <person name="Moltke I."/>
            <person name="Raney B.J."/>
            <person name="Rasmussen M.D."/>
            <person name="Robinson J."/>
            <person name="Stark A."/>
            <person name="Vilella A.J."/>
            <person name="Wen J."/>
            <person name="Xie X."/>
            <person name="Zody M.C."/>
            <person name="Baldwin J."/>
            <person name="Bloom T."/>
            <person name="Chin C.W."/>
            <person name="Heiman D."/>
            <person name="Nicol R."/>
            <person name="Nusbaum C."/>
            <person name="Young S."/>
            <person name="Wilkinson J."/>
            <person name="Worley K.C."/>
            <person name="Kovar C.L."/>
            <person name="Muzny D.M."/>
            <person name="Gibbs R.A."/>
            <person name="Cree A."/>
            <person name="Dihn H.H."/>
            <person name="Fowler G."/>
            <person name="Jhangiani S."/>
            <person name="Joshi V."/>
            <person name="Lee S."/>
            <person name="Lewis L.R."/>
            <person name="Nazareth L.V."/>
            <person name="Okwuonu G."/>
            <person name="Santibanez J."/>
            <person name="Warren W.C."/>
            <person name="Mardis E.R."/>
            <person name="Weinstock G.M."/>
            <person name="Wilson R.K."/>
            <person name="Delehaunty K."/>
            <person name="Dooling D."/>
            <person name="Fronik C."/>
            <person name="Fulton L."/>
            <person name="Fulton B."/>
            <person name="Graves T."/>
            <person name="Minx P."/>
            <person name="Sodergren E."/>
            <person name="Birney E."/>
            <person name="Margulies E.H."/>
            <person name="Herrero J."/>
            <person name="Green E.D."/>
            <person name="Haussler D."/>
            <person name="Siepel A."/>
            <person name="Goldman N."/>
            <person name="Pollard K.S."/>
            <person name="Pedersen J.S."/>
            <person name="Lander E.S."/>
            <person name="Kellis M."/>
        </authorList>
    </citation>
    <scope>NUCLEOTIDE SEQUENCE [LARGE SCALE GENOMIC DNA]</scope>
    <source>
        <strain evidence="5">Thorbecke</strain>
    </source>
</reference>
<dbReference type="Proteomes" id="UP000001811">
    <property type="component" value="Unplaced"/>
</dbReference>
<dbReference type="Ensembl" id="ENSOCUT00000029309.2">
    <property type="protein sequence ID" value="ENSOCUP00000023466.2"/>
    <property type="gene ID" value="ENSOCUG00000027955.2"/>
</dbReference>